<feature type="region of interest" description="Disordered" evidence="1">
    <location>
        <begin position="1"/>
        <end position="36"/>
    </location>
</feature>
<dbReference type="Proteomes" id="UP000694424">
    <property type="component" value="Unplaced"/>
</dbReference>
<feature type="compositionally biased region" description="Basic and acidic residues" evidence="1">
    <location>
        <begin position="61"/>
        <end position="77"/>
    </location>
</feature>
<reference evidence="2" key="2">
    <citation type="submission" date="2025-09" db="UniProtKB">
        <authorList>
            <consortium name="Ensembl"/>
        </authorList>
    </citation>
    <scope>IDENTIFICATION</scope>
</reference>
<protein>
    <submittedName>
        <fullName evidence="2">Uncharacterized protein</fullName>
    </submittedName>
</protein>
<proteinExistence type="predicted"/>
<accession>A0A8B9QTP5</accession>
<evidence type="ECO:0000313" key="2">
    <source>
        <dbReference type="Ensembl" id="ENSAOWP00000026471.1"/>
    </source>
</evidence>
<feature type="region of interest" description="Disordered" evidence="1">
    <location>
        <begin position="48"/>
        <end position="96"/>
    </location>
</feature>
<evidence type="ECO:0000313" key="3">
    <source>
        <dbReference type="Proteomes" id="UP000694424"/>
    </source>
</evidence>
<dbReference type="Ensembl" id="ENSAOWT00000029999.1">
    <property type="protein sequence ID" value="ENSAOWP00000026471.1"/>
    <property type="gene ID" value="ENSAOWG00000017845.1"/>
</dbReference>
<name>A0A8B9QTP5_APTOW</name>
<keyword evidence="3" id="KW-1185">Reference proteome</keyword>
<evidence type="ECO:0000256" key="1">
    <source>
        <dbReference type="SAM" id="MobiDB-lite"/>
    </source>
</evidence>
<reference evidence="2" key="1">
    <citation type="submission" date="2025-08" db="UniProtKB">
        <authorList>
            <consortium name="Ensembl"/>
        </authorList>
    </citation>
    <scope>IDENTIFICATION</scope>
</reference>
<organism evidence="2 3">
    <name type="scientific">Apteryx owenii</name>
    <name type="common">Little spotted kiwi</name>
    <dbReference type="NCBI Taxonomy" id="8824"/>
    <lineage>
        <taxon>Eukaryota</taxon>
        <taxon>Metazoa</taxon>
        <taxon>Chordata</taxon>
        <taxon>Craniata</taxon>
        <taxon>Vertebrata</taxon>
        <taxon>Euteleostomi</taxon>
        <taxon>Archelosauria</taxon>
        <taxon>Archosauria</taxon>
        <taxon>Dinosauria</taxon>
        <taxon>Saurischia</taxon>
        <taxon>Theropoda</taxon>
        <taxon>Coelurosauria</taxon>
        <taxon>Aves</taxon>
        <taxon>Palaeognathae</taxon>
        <taxon>Apterygiformes</taxon>
        <taxon>Apterygidae</taxon>
        <taxon>Apteryx</taxon>
    </lineage>
</organism>
<sequence>GSRISKLGAERTERPSAAAPRGDLAPGGRAPSGWIRASPLTPIAIDWLQQRGAGQSSDPPARPRREGWQSPARRRETSSGCLRGHKSPSVSPPAGR</sequence>
<dbReference type="AlphaFoldDB" id="A0A8B9QTP5"/>